<protein>
    <submittedName>
        <fullName evidence="1">Uncharacterized protein</fullName>
    </submittedName>
</protein>
<dbReference type="KEGG" id="vg:54998199"/>
<keyword evidence="2" id="KW-1185">Reference proteome</keyword>
<name>A0A345MKF6_9CAUD</name>
<dbReference type="RefSeq" id="YP_009807321.1">
    <property type="nucleotide sequence ID" value="NC_048022.1"/>
</dbReference>
<reference evidence="1 2" key="1">
    <citation type="submission" date="2018-07" db="EMBL/GenBank/DDBJ databases">
        <title>Complete genome of the first Eggerthella lenta phage.</title>
        <authorList>
            <person name="Koberg S."/>
            <person name="Brinks E."/>
        </authorList>
    </citation>
    <scope>NUCLEOTIDE SEQUENCE [LARGE SCALE GENOMIC DNA]</scope>
</reference>
<accession>A0A345MKF6</accession>
<sequence length="69" mass="7878">MKAKLPKKLQERLDKCNGHGCICGAYGECECGCLADWRSEDEVVMDWMRGNESTRHRVLDAYLQIESEA</sequence>
<organism evidence="1 2">
    <name type="scientific">Eggerthella phage PMBT5</name>
    <dbReference type="NCBI Taxonomy" id="2283015"/>
    <lineage>
        <taxon>Viruses</taxon>
        <taxon>Duplodnaviria</taxon>
        <taxon>Heunggongvirae</taxon>
        <taxon>Uroviricota</taxon>
        <taxon>Caudoviricetes</taxon>
        <taxon>Lentavirus</taxon>
        <taxon>Lentavirus PMBT5</taxon>
    </lineage>
</organism>
<dbReference type="GeneID" id="54998199"/>
<proteinExistence type="predicted"/>
<dbReference type="EMBL" id="MH626557">
    <property type="protein sequence ID" value="AXH71819.1"/>
    <property type="molecule type" value="Genomic_DNA"/>
</dbReference>
<evidence type="ECO:0000313" key="1">
    <source>
        <dbReference type="EMBL" id="AXH71819.1"/>
    </source>
</evidence>
<evidence type="ECO:0000313" key="2">
    <source>
        <dbReference type="Proteomes" id="UP000258104"/>
    </source>
</evidence>
<dbReference type="Proteomes" id="UP000258104">
    <property type="component" value="Segment"/>
</dbReference>